<keyword evidence="4 7" id="KW-0812">Transmembrane</keyword>
<dbReference type="Gene3D" id="1.20.1250.20">
    <property type="entry name" value="MFS general substrate transporter like domains"/>
    <property type="match status" value="1"/>
</dbReference>
<comment type="subcellular location">
    <subcellularLocation>
        <location evidence="1">Cell membrane</location>
        <topology evidence="1">Multi-pass membrane protein</topology>
    </subcellularLocation>
</comment>
<organism evidence="9 10">
    <name type="scientific">Parenemella sanctibonifatiensis</name>
    <dbReference type="NCBI Taxonomy" id="2016505"/>
    <lineage>
        <taxon>Bacteria</taxon>
        <taxon>Bacillati</taxon>
        <taxon>Actinomycetota</taxon>
        <taxon>Actinomycetes</taxon>
        <taxon>Propionibacteriales</taxon>
        <taxon>Propionibacteriaceae</taxon>
        <taxon>Parenemella</taxon>
    </lineage>
</organism>
<dbReference type="PANTHER" id="PTHR23513">
    <property type="entry name" value="INTEGRAL MEMBRANE EFFLUX PROTEIN-RELATED"/>
    <property type="match status" value="1"/>
</dbReference>
<reference evidence="9 10" key="1">
    <citation type="submission" date="2017-07" db="EMBL/GenBank/DDBJ databases">
        <title>Draft whole genome sequences of clinical Proprionibacteriaceae strains.</title>
        <authorList>
            <person name="Bernier A.-M."/>
            <person name="Bernard K."/>
            <person name="Domingo M.-C."/>
        </authorList>
    </citation>
    <scope>NUCLEOTIDE SEQUENCE [LARGE SCALE GENOMIC DNA]</scope>
    <source>
        <strain evidence="9 10">NML 150081</strain>
    </source>
</reference>
<dbReference type="EMBL" id="NMVJ01000001">
    <property type="protein sequence ID" value="OYN92047.1"/>
    <property type="molecule type" value="Genomic_DNA"/>
</dbReference>
<evidence type="ECO:0000256" key="5">
    <source>
        <dbReference type="ARBA" id="ARBA00022989"/>
    </source>
</evidence>
<feature type="transmembrane region" description="Helical" evidence="7">
    <location>
        <begin position="57"/>
        <end position="86"/>
    </location>
</feature>
<feature type="transmembrane region" description="Helical" evidence="7">
    <location>
        <begin position="391"/>
        <end position="416"/>
    </location>
</feature>
<keyword evidence="6 7" id="KW-0472">Membrane</keyword>
<proteinExistence type="predicted"/>
<dbReference type="AlphaFoldDB" id="A0A255EKJ0"/>
<accession>A0A255EKJ0</accession>
<feature type="transmembrane region" description="Helical" evidence="7">
    <location>
        <begin position="98"/>
        <end position="119"/>
    </location>
</feature>
<keyword evidence="10" id="KW-1185">Reference proteome</keyword>
<dbReference type="SUPFAM" id="SSF103473">
    <property type="entry name" value="MFS general substrate transporter"/>
    <property type="match status" value="1"/>
</dbReference>
<feature type="transmembrane region" description="Helical" evidence="7">
    <location>
        <begin position="164"/>
        <end position="187"/>
    </location>
</feature>
<feature type="transmembrane region" description="Helical" evidence="7">
    <location>
        <begin position="308"/>
        <end position="324"/>
    </location>
</feature>
<sequence length="441" mass="46704">MPWHRIRTLTLPSFAVPHLRLPKGFDALAVRDYRLFLGSQVIANTGLWMQRIAQDWLILQLTGSAAAVGLTVALQFGPVLLFGLFGGALADKFDRRKLLMLTQSAAATVALLLGVLAISGSIQAWHIWLMAFVTGLITVVDNPARQVFVTELVGPKLIRNAVSLNSMVFQTSGLVGPALAGVLIGLVGEGPSFIVNGVATALVVFALAAIRTRSERSEATNLVPTRSELAAGLSAIANRPRLLWPIIAVGAMGLVAFNGGVLYAAFAEREFEMGVGGYSLFTAAAAIGAVIGAVVCARVQISMRLRTLVSMVALSGVLFTLTALTPTPWLMAIVLVVYGASTMLFLITANSTVQITCPPHLRGRVMSVYIMVLFGGQALGNPLAGAMTDHLGVRLTSLLCGLFAITTALAVGAVLARRGDLKLQVNRTVRRPVEIVRAHAH</sequence>
<keyword evidence="2" id="KW-0813">Transport</keyword>
<dbReference type="RefSeq" id="WP_094452069.1">
    <property type="nucleotide sequence ID" value="NZ_NMVJ01000001.1"/>
</dbReference>
<evidence type="ECO:0000256" key="4">
    <source>
        <dbReference type="ARBA" id="ARBA00022692"/>
    </source>
</evidence>
<dbReference type="InterPro" id="IPR020846">
    <property type="entry name" value="MFS_dom"/>
</dbReference>
<evidence type="ECO:0000313" key="9">
    <source>
        <dbReference type="EMBL" id="OYN92047.1"/>
    </source>
</evidence>
<keyword evidence="3" id="KW-1003">Cell membrane</keyword>
<evidence type="ECO:0000256" key="3">
    <source>
        <dbReference type="ARBA" id="ARBA00022475"/>
    </source>
</evidence>
<evidence type="ECO:0000256" key="7">
    <source>
        <dbReference type="SAM" id="Phobius"/>
    </source>
</evidence>
<dbReference type="PROSITE" id="PS50850">
    <property type="entry name" value="MFS"/>
    <property type="match status" value="1"/>
</dbReference>
<protein>
    <submittedName>
        <fullName evidence="9">MFS transporter</fullName>
    </submittedName>
</protein>
<evidence type="ECO:0000256" key="1">
    <source>
        <dbReference type="ARBA" id="ARBA00004651"/>
    </source>
</evidence>
<feature type="transmembrane region" description="Helical" evidence="7">
    <location>
        <begin position="361"/>
        <end position="379"/>
    </location>
</feature>
<dbReference type="PANTHER" id="PTHR23513:SF11">
    <property type="entry name" value="STAPHYLOFERRIN A TRANSPORTER"/>
    <property type="match status" value="1"/>
</dbReference>
<feature type="transmembrane region" description="Helical" evidence="7">
    <location>
        <begin position="330"/>
        <end position="349"/>
    </location>
</feature>
<evidence type="ECO:0000256" key="6">
    <source>
        <dbReference type="ARBA" id="ARBA00023136"/>
    </source>
</evidence>
<gene>
    <name evidence="9" type="ORF">CGZ91_00545</name>
</gene>
<feature type="transmembrane region" description="Helical" evidence="7">
    <location>
        <begin position="193"/>
        <end position="210"/>
    </location>
</feature>
<keyword evidence="5 7" id="KW-1133">Transmembrane helix</keyword>
<dbReference type="OrthoDB" id="9775268at2"/>
<feature type="transmembrane region" description="Helical" evidence="7">
    <location>
        <begin position="278"/>
        <end position="296"/>
    </location>
</feature>
<dbReference type="GO" id="GO:0005886">
    <property type="term" value="C:plasma membrane"/>
    <property type="evidence" value="ECO:0007669"/>
    <property type="project" value="UniProtKB-SubCell"/>
</dbReference>
<feature type="domain" description="Major facilitator superfamily (MFS) profile" evidence="8">
    <location>
        <begin position="24"/>
        <end position="419"/>
    </location>
</feature>
<feature type="transmembrane region" description="Helical" evidence="7">
    <location>
        <begin position="242"/>
        <end position="266"/>
    </location>
</feature>
<dbReference type="GO" id="GO:0022857">
    <property type="term" value="F:transmembrane transporter activity"/>
    <property type="evidence" value="ECO:0007669"/>
    <property type="project" value="InterPro"/>
</dbReference>
<comment type="caution">
    <text evidence="9">The sequence shown here is derived from an EMBL/GenBank/DDBJ whole genome shotgun (WGS) entry which is preliminary data.</text>
</comment>
<evidence type="ECO:0000256" key="2">
    <source>
        <dbReference type="ARBA" id="ARBA00022448"/>
    </source>
</evidence>
<dbReference type="InterPro" id="IPR010290">
    <property type="entry name" value="TM_effector"/>
</dbReference>
<dbReference type="Proteomes" id="UP000216300">
    <property type="component" value="Unassembled WGS sequence"/>
</dbReference>
<dbReference type="Pfam" id="PF05977">
    <property type="entry name" value="MFS_3"/>
    <property type="match status" value="1"/>
</dbReference>
<dbReference type="InterPro" id="IPR036259">
    <property type="entry name" value="MFS_trans_sf"/>
</dbReference>
<evidence type="ECO:0000313" key="10">
    <source>
        <dbReference type="Proteomes" id="UP000216300"/>
    </source>
</evidence>
<dbReference type="CDD" id="cd06173">
    <property type="entry name" value="MFS_MefA_like"/>
    <property type="match status" value="1"/>
</dbReference>
<name>A0A255EKJ0_9ACTN</name>
<evidence type="ECO:0000259" key="8">
    <source>
        <dbReference type="PROSITE" id="PS50850"/>
    </source>
</evidence>